<dbReference type="CDD" id="cd00067">
    <property type="entry name" value="GAL4"/>
    <property type="match status" value="1"/>
</dbReference>
<evidence type="ECO:0000256" key="3">
    <source>
        <dbReference type="ARBA" id="ARBA00023015"/>
    </source>
</evidence>
<dbReference type="PROSITE" id="PS50048">
    <property type="entry name" value="ZN2_CY6_FUNGAL_2"/>
    <property type="match status" value="1"/>
</dbReference>
<dbReference type="InterPro" id="IPR036864">
    <property type="entry name" value="Zn2-C6_fun-type_DNA-bd_sf"/>
</dbReference>
<keyword evidence="3" id="KW-0805">Transcription regulation</keyword>
<proteinExistence type="predicted"/>
<keyword evidence="10" id="KW-1185">Reference proteome</keyword>
<organism evidence="9 10">
    <name type="scientific">Penicillium brevicompactum</name>
    <dbReference type="NCBI Taxonomy" id="5074"/>
    <lineage>
        <taxon>Eukaryota</taxon>
        <taxon>Fungi</taxon>
        <taxon>Dikarya</taxon>
        <taxon>Ascomycota</taxon>
        <taxon>Pezizomycotina</taxon>
        <taxon>Eurotiomycetes</taxon>
        <taxon>Eurotiomycetidae</taxon>
        <taxon>Eurotiales</taxon>
        <taxon>Aspergillaceae</taxon>
        <taxon>Penicillium</taxon>
    </lineage>
</organism>
<feature type="compositionally biased region" description="Low complexity" evidence="7">
    <location>
        <begin position="112"/>
        <end position="126"/>
    </location>
</feature>
<feature type="region of interest" description="Disordered" evidence="7">
    <location>
        <begin position="71"/>
        <end position="144"/>
    </location>
</feature>
<dbReference type="SUPFAM" id="SSF57701">
    <property type="entry name" value="Zn2/Cys6 DNA-binding domain"/>
    <property type="match status" value="1"/>
</dbReference>
<feature type="region of interest" description="Disordered" evidence="7">
    <location>
        <begin position="287"/>
        <end position="323"/>
    </location>
</feature>
<dbReference type="Gene3D" id="4.10.240.10">
    <property type="entry name" value="Zn(2)-C6 fungal-type DNA-binding domain"/>
    <property type="match status" value="1"/>
</dbReference>
<keyword evidence="6" id="KW-0539">Nucleus</keyword>
<accession>A0A9W9RVK1</accession>
<comment type="caution">
    <text evidence="9">The sequence shown here is derived from an EMBL/GenBank/DDBJ whole genome shotgun (WGS) entry which is preliminary data.</text>
</comment>
<evidence type="ECO:0000256" key="5">
    <source>
        <dbReference type="ARBA" id="ARBA00023163"/>
    </source>
</evidence>
<evidence type="ECO:0000313" key="9">
    <source>
        <dbReference type="EMBL" id="KAJ5367112.1"/>
    </source>
</evidence>
<dbReference type="EMBL" id="JAPZBR010000001">
    <property type="protein sequence ID" value="KAJ5367112.1"/>
    <property type="molecule type" value="Genomic_DNA"/>
</dbReference>
<reference evidence="9" key="2">
    <citation type="journal article" date="2023" name="IMA Fungus">
        <title>Comparative genomic study of the Penicillium genus elucidates a diverse pangenome and 15 lateral gene transfer events.</title>
        <authorList>
            <person name="Petersen C."/>
            <person name="Sorensen T."/>
            <person name="Nielsen M.R."/>
            <person name="Sondergaard T.E."/>
            <person name="Sorensen J.L."/>
            <person name="Fitzpatrick D.A."/>
            <person name="Frisvad J.C."/>
            <person name="Nielsen K.L."/>
        </authorList>
    </citation>
    <scope>NUCLEOTIDE SEQUENCE</scope>
    <source>
        <strain evidence="9">IBT 35675</strain>
    </source>
</reference>
<keyword evidence="4" id="KW-0238">DNA-binding</keyword>
<dbReference type="PANTHER" id="PTHR31944:SF131">
    <property type="entry name" value="HEME-RESPONSIVE ZINC FINGER TRANSCRIPTION FACTOR HAP1"/>
    <property type="match status" value="1"/>
</dbReference>
<dbReference type="InterPro" id="IPR001138">
    <property type="entry name" value="Zn2Cys6_DnaBD"/>
</dbReference>
<dbReference type="PROSITE" id="PS00463">
    <property type="entry name" value="ZN2_CY6_FUNGAL_1"/>
    <property type="match status" value="1"/>
</dbReference>
<keyword evidence="2" id="KW-0862">Zinc</keyword>
<evidence type="ECO:0000256" key="4">
    <source>
        <dbReference type="ARBA" id="ARBA00023125"/>
    </source>
</evidence>
<dbReference type="PANTHER" id="PTHR31944">
    <property type="entry name" value="HEME-RESPONSIVE ZINC FINGER TRANSCRIPTION FACTOR HAP1"/>
    <property type="match status" value="1"/>
</dbReference>
<dbReference type="GO" id="GO:0005634">
    <property type="term" value="C:nucleus"/>
    <property type="evidence" value="ECO:0007669"/>
    <property type="project" value="TreeGrafter"/>
</dbReference>
<protein>
    <recommendedName>
        <fullName evidence="8">Zn(2)-C6 fungal-type domain-containing protein</fullName>
    </recommendedName>
</protein>
<dbReference type="GO" id="GO:0000978">
    <property type="term" value="F:RNA polymerase II cis-regulatory region sequence-specific DNA binding"/>
    <property type="evidence" value="ECO:0007669"/>
    <property type="project" value="TreeGrafter"/>
</dbReference>
<evidence type="ECO:0000256" key="6">
    <source>
        <dbReference type="ARBA" id="ARBA00023242"/>
    </source>
</evidence>
<evidence type="ECO:0000256" key="7">
    <source>
        <dbReference type="SAM" id="MobiDB-lite"/>
    </source>
</evidence>
<dbReference type="AlphaFoldDB" id="A0A9W9RVK1"/>
<gene>
    <name evidence="9" type="ORF">N7541_001053</name>
</gene>
<dbReference type="GO" id="GO:0008270">
    <property type="term" value="F:zinc ion binding"/>
    <property type="evidence" value="ECO:0007669"/>
    <property type="project" value="InterPro"/>
</dbReference>
<evidence type="ECO:0000256" key="2">
    <source>
        <dbReference type="ARBA" id="ARBA00022833"/>
    </source>
</evidence>
<dbReference type="Pfam" id="PF00172">
    <property type="entry name" value="Zn_clus"/>
    <property type="match status" value="1"/>
</dbReference>
<dbReference type="SMART" id="SM00066">
    <property type="entry name" value="GAL4"/>
    <property type="match status" value="1"/>
</dbReference>
<keyword evidence="5" id="KW-0804">Transcription</keyword>
<evidence type="ECO:0000313" key="10">
    <source>
        <dbReference type="Proteomes" id="UP001148299"/>
    </source>
</evidence>
<dbReference type="InterPro" id="IPR051430">
    <property type="entry name" value="Fungal_TF_Env_Response"/>
</dbReference>
<sequence length="389" mass="41183">MPPDSKTKIRPQQSCLKCRERKVKCDRSIPCHACIIRGIEAECTYTATAEDRAHISQADIIERLRREVSQLRGKLNQPREQNRPPKSWRAHPYAPASGSKYKNNAHGEREGSWSGSSPSSTTMTGSANVTSPDSTGSDNGASVSSRSVSMSVSVSASGSVPAPAAPSASAVAPYSYAPQAEEGPIGGLSVLQVPCASTNLPYGGFADLNVPMQGPVHGLTDTMPSALYMPDNPLYYPTYAPMPSYTDPIPEPQWKGTYGDMSQLPTVPVQPYASQYSSMNSYGMASTSTSASASMNTTTNPSQADASLSSDTSSHASPISDRLSPTIMNSIPSSWRGEGKKAVLEALLETISSCDESQVSQVIHVVRTSPTPEDAVSGICQVLGLGNGW</sequence>
<dbReference type="GO" id="GO:0001228">
    <property type="term" value="F:DNA-binding transcription activator activity, RNA polymerase II-specific"/>
    <property type="evidence" value="ECO:0007669"/>
    <property type="project" value="TreeGrafter"/>
</dbReference>
<name>A0A9W9RVK1_PENBR</name>
<feature type="compositionally biased region" description="Polar residues" evidence="7">
    <location>
        <begin position="127"/>
        <end position="140"/>
    </location>
</feature>
<feature type="compositionally biased region" description="Low complexity" evidence="7">
    <location>
        <begin position="287"/>
        <end position="317"/>
    </location>
</feature>
<feature type="domain" description="Zn(2)-C6 fungal-type" evidence="8">
    <location>
        <begin position="14"/>
        <end position="45"/>
    </location>
</feature>
<reference evidence="9" key="1">
    <citation type="submission" date="2022-12" db="EMBL/GenBank/DDBJ databases">
        <authorList>
            <person name="Petersen C."/>
        </authorList>
    </citation>
    <scope>NUCLEOTIDE SEQUENCE</scope>
    <source>
        <strain evidence="9">IBT 35675</strain>
    </source>
</reference>
<evidence type="ECO:0000256" key="1">
    <source>
        <dbReference type="ARBA" id="ARBA00022723"/>
    </source>
</evidence>
<keyword evidence="1" id="KW-0479">Metal-binding</keyword>
<evidence type="ECO:0000259" key="8">
    <source>
        <dbReference type="PROSITE" id="PS50048"/>
    </source>
</evidence>
<dbReference type="Proteomes" id="UP001148299">
    <property type="component" value="Unassembled WGS sequence"/>
</dbReference>